<proteinExistence type="predicted"/>
<protein>
    <recommendedName>
        <fullName evidence="2">Ricin B lectin domain-containing protein</fullName>
    </recommendedName>
</protein>
<dbReference type="EMBL" id="BJND01000032">
    <property type="protein sequence ID" value="GEC06777.1"/>
    <property type="molecule type" value="Genomic_DNA"/>
</dbReference>
<dbReference type="AlphaFoldDB" id="A0A4Y3VIU5"/>
<dbReference type="Pfam" id="PF00652">
    <property type="entry name" value="Ricin_B_lectin"/>
    <property type="match status" value="1"/>
</dbReference>
<dbReference type="PROSITE" id="PS50231">
    <property type="entry name" value="RICIN_B_LECTIN"/>
    <property type="match status" value="1"/>
</dbReference>
<dbReference type="Gene3D" id="2.80.10.50">
    <property type="match status" value="1"/>
</dbReference>
<evidence type="ECO:0000313" key="4">
    <source>
        <dbReference type="Proteomes" id="UP000317881"/>
    </source>
</evidence>
<feature type="domain" description="Ricin B lectin" evidence="2">
    <location>
        <begin position="508"/>
        <end position="641"/>
    </location>
</feature>
<evidence type="ECO:0000256" key="1">
    <source>
        <dbReference type="SAM" id="MobiDB-lite"/>
    </source>
</evidence>
<feature type="compositionally biased region" description="Pro residues" evidence="1">
    <location>
        <begin position="491"/>
        <end position="505"/>
    </location>
</feature>
<feature type="compositionally biased region" description="Low complexity" evidence="1">
    <location>
        <begin position="469"/>
        <end position="490"/>
    </location>
</feature>
<feature type="compositionally biased region" description="Basic and acidic residues" evidence="1">
    <location>
        <begin position="622"/>
        <end position="643"/>
    </location>
</feature>
<evidence type="ECO:0000313" key="3">
    <source>
        <dbReference type="EMBL" id="GEC06777.1"/>
    </source>
</evidence>
<organism evidence="3 4">
    <name type="scientific">Streptomyces spinoverrucosus</name>
    <dbReference type="NCBI Taxonomy" id="284043"/>
    <lineage>
        <taxon>Bacteria</taxon>
        <taxon>Bacillati</taxon>
        <taxon>Actinomycetota</taxon>
        <taxon>Actinomycetes</taxon>
        <taxon>Kitasatosporales</taxon>
        <taxon>Streptomycetaceae</taxon>
        <taxon>Streptomyces</taxon>
    </lineage>
</organism>
<dbReference type="InterPro" id="IPR000772">
    <property type="entry name" value="Ricin_B_lectin"/>
</dbReference>
<reference evidence="3 4" key="1">
    <citation type="submission" date="2019-06" db="EMBL/GenBank/DDBJ databases">
        <title>Whole genome shotgun sequence of Streptomyces spinoverrucosus NBRC 14228.</title>
        <authorList>
            <person name="Hosoyama A."/>
            <person name="Uohara A."/>
            <person name="Ohji S."/>
            <person name="Ichikawa N."/>
        </authorList>
    </citation>
    <scope>NUCLEOTIDE SEQUENCE [LARGE SCALE GENOMIC DNA]</scope>
    <source>
        <strain evidence="3 4">NBRC 14228</strain>
    </source>
</reference>
<gene>
    <name evidence="3" type="ORF">SSP24_44320</name>
</gene>
<keyword evidence="4" id="KW-1185">Reference proteome</keyword>
<dbReference type="Proteomes" id="UP000317881">
    <property type="component" value="Unassembled WGS sequence"/>
</dbReference>
<dbReference type="InterPro" id="IPR035992">
    <property type="entry name" value="Ricin_B-like_lectins"/>
</dbReference>
<sequence>MARPEGTDNDATDGLHSGASDARLTALLRADTAVAYPALKELRARHRASVLTYARLCTTGDSAARQLAAQAFTLAARETARGTDPAVPWRHQLLLLIGRVAGTWAEGDRSAALDAGLLLVLNTAGPDGPVPPMLAAYRTLPVRSRGLIWYGVVEQESVERTAVLLGITREDVTYGTEPALGALGRSLLRARLAASDDPDCQDFRRLIEESVRPDTPRHSPDLVAHMARCPHCTTAYEELTALRDTPRTALAEGLTPWAGAAYAARIGGGAGGEGRRAWERSGEPGVAGRAARGWSGGLGTGGRTARGWSGGRGTGGRIARKRSGRRGAGGRNARGWSGESGAGSRTAQGWSGEPGAGSRTAQGWSGEPGAEGHAAQGWSGESRAVGRTAWERSGEPGAGGRAARERNWPPSRRVALASAGLGVALTPLLFFLLSPGDSPAENASNRITAAPPPAVTVTATVPAPPASPSPSKTSKSSSPTASPSPSRTTQPPKPSPTPPPPPATHPPGSAYAQVVNVASGLCLDIRGGVLDKGVDVVTAPCSPDATQRWRVDAGRGVLQSAADPDYCLDSRGSTDRGVGIWTCSSVEGRNAQNLKFVVDDAGLIRPAIAVETAVTPDGGDGLEFRSLDDSNGDSDQRWRAGAA</sequence>
<dbReference type="SMART" id="SM00458">
    <property type="entry name" value="RICIN"/>
    <property type="match status" value="1"/>
</dbReference>
<feature type="compositionally biased region" description="Gly residues" evidence="1">
    <location>
        <begin position="294"/>
        <end position="316"/>
    </location>
</feature>
<feature type="compositionally biased region" description="Basic and acidic residues" evidence="1">
    <location>
        <begin position="273"/>
        <end position="282"/>
    </location>
</feature>
<dbReference type="RefSeq" id="WP_229865766.1">
    <property type="nucleotide sequence ID" value="NZ_BJND01000032.1"/>
</dbReference>
<comment type="caution">
    <text evidence="3">The sequence shown here is derived from an EMBL/GenBank/DDBJ whole genome shotgun (WGS) entry which is preliminary data.</text>
</comment>
<name>A0A4Y3VIU5_9ACTN</name>
<feature type="region of interest" description="Disordered" evidence="1">
    <location>
        <begin position="269"/>
        <end position="383"/>
    </location>
</feature>
<feature type="region of interest" description="Disordered" evidence="1">
    <location>
        <begin position="456"/>
        <end position="510"/>
    </location>
</feature>
<dbReference type="SUPFAM" id="SSF50370">
    <property type="entry name" value="Ricin B-like lectins"/>
    <property type="match status" value="1"/>
</dbReference>
<feature type="region of interest" description="Disordered" evidence="1">
    <location>
        <begin position="619"/>
        <end position="643"/>
    </location>
</feature>
<evidence type="ECO:0000259" key="2">
    <source>
        <dbReference type="SMART" id="SM00458"/>
    </source>
</evidence>
<accession>A0A4Y3VIU5</accession>